<dbReference type="AlphaFoldDB" id="A0A101QXU4"/>
<evidence type="ECO:0008006" key="4">
    <source>
        <dbReference type="Google" id="ProtNLM"/>
    </source>
</evidence>
<keyword evidence="3" id="KW-1185">Reference proteome</keyword>
<dbReference type="GeneID" id="91425719"/>
<evidence type="ECO:0000313" key="2">
    <source>
        <dbReference type="EMBL" id="KUN37997.1"/>
    </source>
</evidence>
<dbReference type="InterPro" id="IPR001753">
    <property type="entry name" value="Enoyl-CoA_hydra/iso"/>
</dbReference>
<dbReference type="CDD" id="cd06558">
    <property type="entry name" value="crotonase-like"/>
    <property type="match status" value="1"/>
</dbReference>
<dbReference type="RefSeq" id="WP_067233259.1">
    <property type="nucleotide sequence ID" value="NZ_JBFAEE010000047.1"/>
</dbReference>
<dbReference type="GO" id="GO:0003824">
    <property type="term" value="F:catalytic activity"/>
    <property type="evidence" value="ECO:0007669"/>
    <property type="project" value="UniProtKB-ARBA"/>
</dbReference>
<dbReference type="InterPro" id="IPR051683">
    <property type="entry name" value="Enoyl-CoA_Hydratase/Isomerase"/>
</dbReference>
<gene>
    <name evidence="2" type="ORF">AQJ30_14035</name>
</gene>
<reference evidence="2 3" key="1">
    <citation type="submission" date="2015-10" db="EMBL/GenBank/DDBJ databases">
        <title>Draft genome sequence of Streptomyces longwoodensis DSM 41677, type strain for the species Streptomyces longwoodensis.</title>
        <authorList>
            <person name="Ruckert C."/>
            <person name="Winkler A."/>
            <person name="Kalinowski J."/>
            <person name="Kampfer P."/>
            <person name="Glaeser S."/>
        </authorList>
    </citation>
    <scope>NUCLEOTIDE SEQUENCE [LARGE SCALE GENOMIC DNA]</scope>
    <source>
        <strain evidence="2 3">DSM 41677</strain>
    </source>
</reference>
<sequence>MVPPAVTPGARDPLPGPVDLRIEGACARLRLTAPERRNALDAATVEALHTALRTAERTPGCRAAVLSASGPVFCSGLDPAVVTADAAQWATVGDRMWELLTALATGPLVTAAVVTGRVTGGGVGLVSACDLVFAGPDASFRLTEALLGLVPATVLPFLTARMGERAAFRAALLAEEIDSTAAGELGLADTVGDLPEQDVRRLLLALRRAPRPGAVAELKRCRDLLRGTPEGYPGYARGLLADSLADPLVRARVAALREEGLLP</sequence>
<dbReference type="InterPro" id="IPR029045">
    <property type="entry name" value="ClpP/crotonase-like_dom_sf"/>
</dbReference>
<dbReference type="Pfam" id="PF00378">
    <property type="entry name" value="ECH_1"/>
    <property type="match status" value="1"/>
</dbReference>
<accession>A0A101QXU4</accession>
<name>A0A101QXU4_9ACTN</name>
<dbReference type="PANTHER" id="PTHR42964:SF1">
    <property type="entry name" value="POLYKETIDE BIOSYNTHESIS ENOYL-COA HYDRATASE PKSH-RELATED"/>
    <property type="match status" value="1"/>
</dbReference>
<dbReference type="Proteomes" id="UP000053271">
    <property type="component" value="Unassembled WGS sequence"/>
</dbReference>
<comment type="similarity">
    <text evidence="1">Belongs to the enoyl-CoA hydratase/isomerase family.</text>
</comment>
<dbReference type="PANTHER" id="PTHR42964">
    <property type="entry name" value="ENOYL-COA HYDRATASE"/>
    <property type="match status" value="1"/>
</dbReference>
<evidence type="ECO:0000256" key="1">
    <source>
        <dbReference type="ARBA" id="ARBA00005254"/>
    </source>
</evidence>
<proteinExistence type="inferred from homology"/>
<dbReference type="SUPFAM" id="SSF52096">
    <property type="entry name" value="ClpP/crotonase"/>
    <property type="match status" value="1"/>
</dbReference>
<protein>
    <recommendedName>
        <fullName evidence="4">Enoyl-CoA hydratase</fullName>
    </recommendedName>
</protein>
<comment type="caution">
    <text evidence="2">The sequence shown here is derived from an EMBL/GenBank/DDBJ whole genome shotgun (WGS) entry which is preliminary data.</text>
</comment>
<evidence type="ECO:0000313" key="3">
    <source>
        <dbReference type="Proteomes" id="UP000053271"/>
    </source>
</evidence>
<dbReference type="EMBL" id="LMWS01000017">
    <property type="protein sequence ID" value="KUN37997.1"/>
    <property type="molecule type" value="Genomic_DNA"/>
</dbReference>
<dbReference type="Gene3D" id="3.90.226.10">
    <property type="entry name" value="2-enoyl-CoA Hydratase, Chain A, domain 1"/>
    <property type="match status" value="1"/>
</dbReference>
<dbReference type="STRING" id="68231.AQJ30_14035"/>
<organism evidence="2 3">
    <name type="scientific">Streptomyces longwoodensis</name>
    <dbReference type="NCBI Taxonomy" id="68231"/>
    <lineage>
        <taxon>Bacteria</taxon>
        <taxon>Bacillati</taxon>
        <taxon>Actinomycetota</taxon>
        <taxon>Actinomycetes</taxon>
        <taxon>Kitasatosporales</taxon>
        <taxon>Streptomycetaceae</taxon>
        <taxon>Streptomyces</taxon>
    </lineage>
</organism>